<sequence>MDSIQLRVYKERYLRTAALFRHAVKNHAIMGALFAVLLFLTTELSSELFAWYTCMCCVIWLRHLSIQSAIKKLDCLTATSRRFDLIFAASPILNGFVWSIGIWLAFSQNNFQVTIASLLVAASVAFHGYSYLSYSKTSYIGYFIAVFSLPTVYAFSEGWYLIGMVFVFGMFHFVFFNTHQSDIATSRLYEHFEHTQLIAKLTQAEKQLTRHAKFDNLTGLYRRREYEKRFVGLKYTALIRQQSIGVALFDVDHFKRFNDTYGHLFGDEVLVKVANLIKMHASNTVFAGRFGGEEFVLIGVFDSKKQFIEVVEQVRQQTERLALSEHNTSVTISAGACFQPATESIELRDYILESDSALYHAKASGRNKVVQSDELNQQKLYSSISVS</sequence>
<feature type="transmembrane region" description="Helical" evidence="3">
    <location>
        <begin position="139"/>
        <end position="155"/>
    </location>
</feature>
<dbReference type="PANTHER" id="PTHR45138:SF9">
    <property type="entry name" value="DIGUANYLATE CYCLASE DGCM-RELATED"/>
    <property type="match status" value="1"/>
</dbReference>
<gene>
    <name evidence="5" type="ORF">JCM19239_5260</name>
</gene>
<evidence type="ECO:0000313" key="6">
    <source>
        <dbReference type="Proteomes" id="UP000029223"/>
    </source>
</evidence>
<dbReference type="SUPFAM" id="SSF55073">
    <property type="entry name" value="Nucleotide cyclase"/>
    <property type="match status" value="1"/>
</dbReference>
<feature type="transmembrane region" description="Helical" evidence="3">
    <location>
        <begin position="85"/>
        <end position="106"/>
    </location>
</feature>
<evidence type="ECO:0000256" key="1">
    <source>
        <dbReference type="ARBA" id="ARBA00012528"/>
    </source>
</evidence>
<comment type="catalytic activity">
    <reaction evidence="2">
        <text>2 GTP = 3',3'-c-di-GMP + 2 diphosphate</text>
        <dbReference type="Rhea" id="RHEA:24898"/>
        <dbReference type="ChEBI" id="CHEBI:33019"/>
        <dbReference type="ChEBI" id="CHEBI:37565"/>
        <dbReference type="ChEBI" id="CHEBI:58805"/>
        <dbReference type="EC" id="2.7.7.65"/>
    </reaction>
</comment>
<feature type="transmembrane region" description="Helical" evidence="3">
    <location>
        <begin position="161"/>
        <end position="178"/>
    </location>
</feature>
<dbReference type="PANTHER" id="PTHR45138">
    <property type="entry name" value="REGULATORY COMPONENTS OF SENSORY TRANSDUCTION SYSTEM"/>
    <property type="match status" value="1"/>
</dbReference>
<dbReference type="Proteomes" id="UP000029223">
    <property type="component" value="Unassembled WGS sequence"/>
</dbReference>
<evidence type="ECO:0000313" key="5">
    <source>
        <dbReference type="EMBL" id="GAL26759.1"/>
    </source>
</evidence>
<protein>
    <recommendedName>
        <fullName evidence="1">diguanylate cyclase</fullName>
        <ecNumber evidence="1">2.7.7.65</ecNumber>
    </recommendedName>
</protein>
<feature type="domain" description="GGDEF" evidence="4">
    <location>
        <begin position="242"/>
        <end position="374"/>
    </location>
</feature>
<dbReference type="SMART" id="SM00267">
    <property type="entry name" value="GGDEF"/>
    <property type="match status" value="1"/>
</dbReference>
<proteinExistence type="predicted"/>
<keyword evidence="3" id="KW-0812">Transmembrane</keyword>
<evidence type="ECO:0000259" key="4">
    <source>
        <dbReference type="PROSITE" id="PS50887"/>
    </source>
</evidence>
<keyword evidence="3" id="KW-0472">Membrane</keyword>
<dbReference type="Gene3D" id="3.30.70.270">
    <property type="match status" value="1"/>
</dbReference>
<reference evidence="6" key="2">
    <citation type="submission" date="2014-09" db="EMBL/GenBank/DDBJ databases">
        <authorList>
            <consortium name="NBRP consortium"/>
            <person name="Sawabe T."/>
            <person name="Meirelles P."/>
            <person name="Nakanishi M."/>
            <person name="Sayaka M."/>
            <person name="Hattori M."/>
            <person name="Ohkuma M."/>
        </authorList>
    </citation>
    <scope>NUCLEOTIDE SEQUENCE [LARGE SCALE GENOMIC DNA]</scope>
    <source>
        <strain evidence="6">JCM 19239</strain>
    </source>
</reference>
<dbReference type="InterPro" id="IPR043128">
    <property type="entry name" value="Rev_trsase/Diguanyl_cyclase"/>
</dbReference>
<dbReference type="EC" id="2.7.7.65" evidence="1"/>
<evidence type="ECO:0000256" key="2">
    <source>
        <dbReference type="ARBA" id="ARBA00034247"/>
    </source>
</evidence>
<reference evidence="6" key="1">
    <citation type="submission" date="2014-09" db="EMBL/GenBank/DDBJ databases">
        <title>Vibrio variabilis JCM 19239. (C206) whole genome shotgun sequence.</title>
        <authorList>
            <person name="Sawabe T."/>
            <person name="Meirelles P."/>
            <person name="Nakanishi M."/>
            <person name="Sayaka M."/>
            <person name="Hattori M."/>
            <person name="Ohkuma M."/>
        </authorList>
    </citation>
    <scope>NUCLEOTIDE SEQUENCE [LARGE SCALE GENOMIC DNA]</scope>
    <source>
        <strain evidence="6">JCM 19239</strain>
    </source>
</reference>
<dbReference type="EMBL" id="BBMS01000021">
    <property type="protein sequence ID" value="GAL26759.1"/>
    <property type="molecule type" value="Genomic_DNA"/>
</dbReference>
<dbReference type="InterPro" id="IPR050469">
    <property type="entry name" value="Diguanylate_Cyclase"/>
</dbReference>
<accession>A0ABQ0JDA9</accession>
<dbReference type="NCBIfam" id="TIGR00254">
    <property type="entry name" value="GGDEF"/>
    <property type="match status" value="1"/>
</dbReference>
<dbReference type="InterPro" id="IPR000160">
    <property type="entry name" value="GGDEF_dom"/>
</dbReference>
<comment type="caution">
    <text evidence="5">The sequence shown here is derived from an EMBL/GenBank/DDBJ whole genome shotgun (WGS) entry which is preliminary data.</text>
</comment>
<dbReference type="Pfam" id="PF00990">
    <property type="entry name" value="GGDEF"/>
    <property type="match status" value="1"/>
</dbReference>
<dbReference type="PROSITE" id="PS50887">
    <property type="entry name" value="GGDEF"/>
    <property type="match status" value="1"/>
</dbReference>
<keyword evidence="6" id="KW-1185">Reference proteome</keyword>
<feature type="transmembrane region" description="Helical" evidence="3">
    <location>
        <begin position="112"/>
        <end position="132"/>
    </location>
</feature>
<keyword evidence="3" id="KW-1133">Transmembrane helix</keyword>
<name>A0ABQ0JDA9_9VIBR</name>
<feature type="transmembrane region" description="Helical" evidence="3">
    <location>
        <begin position="48"/>
        <end position="64"/>
    </location>
</feature>
<organism evidence="5 6">
    <name type="scientific">Vibrio variabilis</name>
    <dbReference type="NCBI Taxonomy" id="990271"/>
    <lineage>
        <taxon>Bacteria</taxon>
        <taxon>Pseudomonadati</taxon>
        <taxon>Pseudomonadota</taxon>
        <taxon>Gammaproteobacteria</taxon>
        <taxon>Vibrionales</taxon>
        <taxon>Vibrionaceae</taxon>
        <taxon>Vibrio</taxon>
    </lineage>
</organism>
<evidence type="ECO:0000256" key="3">
    <source>
        <dbReference type="SAM" id="Phobius"/>
    </source>
</evidence>
<dbReference type="InterPro" id="IPR029787">
    <property type="entry name" value="Nucleotide_cyclase"/>
</dbReference>
<feature type="transmembrane region" description="Helical" evidence="3">
    <location>
        <begin position="23"/>
        <end position="42"/>
    </location>
</feature>
<dbReference type="CDD" id="cd01949">
    <property type="entry name" value="GGDEF"/>
    <property type="match status" value="1"/>
</dbReference>